<dbReference type="EMBL" id="QRYP01000023">
    <property type="protein sequence ID" value="RGU96398.1"/>
    <property type="molecule type" value="Genomic_DNA"/>
</dbReference>
<evidence type="ECO:0000313" key="2">
    <source>
        <dbReference type="Proteomes" id="UP000285236"/>
    </source>
</evidence>
<accession>A0AA93BDU0</accession>
<name>A0AA93BDU0_9BACT</name>
<comment type="caution">
    <text evidence="1">The sequence shown here is derived from an EMBL/GenBank/DDBJ whole genome shotgun (WGS) entry which is preliminary data.</text>
</comment>
<gene>
    <name evidence="1" type="ORF">DWW35_09250</name>
</gene>
<organism evidence="1 2">
    <name type="scientific">Segatella copri</name>
    <dbReference type="NCBI Taxonomy" id="165179"/>
    <lineage>
        <taxon>Bacteria</taxon>
        <taxon>Pseudomonadati</taxon>
        <taxon>Bacteroidota</taxon>
        <taxon>Bacteroidia</taxon>
        <taxon>Bacteroidales</taxon>
        <taxon>Prevotellaceae</taxon>
        <taxon>Segatella</taxon>
    </lineage>
</organism>
<evidence type="ECO:0000313" key="1">
    <source>
        <dbReference type="EMBL" id="RGU96398.1"/>
    </source>
</evidence>
<sequence length="97" mass="11171">MKWMEEHHDIEVNYIEGDYVTQDVTQGESQGGIQGVLQDEELDDWIEKQIKKNPKITAKELALLSQKGLSTIRRRIAKLSHIQYVGSGYSGQWIIKK</sequence>
<proteinExistence type="predicted"/>
<dbReference type="RefSeq" id="WP_147347476.1">
    <property type="nucleotide sequence ID" value="NZ_QRYP01000023.1"/>
</dbReference>
<dbReference type="AlphaFoldDB" id="A0AA93BDU0"/>
<protein>
    <submittedName>
        <fullName evidence="1">Uncharacterized protein</fullName>
    </submittedName>
</protein>
<dbReference type="Proteomes" id="UP000285236">
    <property type="component" value="Unassembled WGS sequence"/>
</dbReference>
<reference evidence="1 2" key="1">
    <citation type="submission" date="2018-08" db="EMBL/GenBank/DDBJ databases">
        <title>A genome reference for cultivated species of the human gut microbiota.</title>
        <authorList>
            <person name="Zou Y."/>
            <person name="Xue W."/>
            <person name="Luo G."/>
        </authorList>
    </citation>
    <scope>NUCLEOTIDE SEQUENCE [LARGE SCALE GENOMIC DNA]</scope>
    <source>
        <strain evidence="1 2">AF15-25</strain>
    </source>
</reference>